<feature type="domain" description="Methyltransferase" evidence="1">
    <location>
        <begin position="39"/>
        <end position="124"/>
    </location>
</feature>
<dbReference type="InterPro" id="IPR029063">
    <property type="entry name" value="SAM-dependent_MTases_sf"/>
</dbReference>
<name>A0A1W1WSU0_9BACT</name>
<dbReference type="Gene3D" id="2.20.25.110">
    <property type="entry name" value="S-adenosyl-L-methionine-dependent methyltransferases"/>
    <property type="match status" value="1"/>
</dbReference>
<dbReference type="Proteomes" id="UP000192602">
    <property type="component" value="Unassembled WGS sequence"/>
</dbReference>
<organism evidence="2 3">
    <name type="scientific">Nitratiruptor tergarcus DSM 16512</name>
    <dbReference type="NCBI Taxonomy" id="1069081"/>
    <lineage>
        <taxon>Bacteria</taxon>
        <taxon>Pseudomonadati</taxon>
        <taxon>Campylobacterota</taxon>
        <taxon>Epsilonproteobacteria</taxon>
        <taxon>Nautiliales</taxon>
        <taxon>Nitratiruptoraceae</taxon>
        <taxon>Nitratiruptor</taxon>
    </lineage>
</organism>
<keyword evidence="3" id="KW-1185">Reference proteome</keyword>
<keyword evidence="2" id="KW-0808">Transferase</keyword>
<evidence type="ECO:0000259" key="1">
    <source>
        <dbReference type="Pfam" id="PF13649"/>
    </source>
</evidence>
<gene>
    <name evidence="2" type="ORF">SAMN05660197_1178</name>
</gene>
<dbReference type="GO" id="GO:0008168">
    <property type="term" value="F:methyltransferase activity"/>
    <property type="evidence" value="ECO:0007669"/>
    <property type="project" value="UniProtKB-KW"/>
</dbReference>
<dbReference type="InterPro" id="IPR041698">
    <property type="entry name" value="Methyltransf_25"/>
</dbReference>
<accession>A0A1W1WSU0</accession>
<proteinExistence type="predicted"/>
<reference evidence="3" key="1">
    <citation type="submission" date="2017-04" db="EMBL/GenBank/DDBJ databases">
        <authorList>
            <person name="Varghese N."/>
            <person name="Submissions S."/>
        </authorList>
    </citation>
    <scope>NUCLEOTIDE SEQUENCE [LARGE SCALE GENOMIC DNA]</scope>
    <source>
        <strain evidence="3">DSM 16512</strain>
    </source>
</reference>
<evidence type="ECO:0000313" key="2">
    <source>
        <dbReference type="EMBL" id="SMC09371.1"/>
    </source>
</evidence>
<dbReference type="CDD" id="cd02440">
    <property type="entry name" value="AdoMet_MTases"/>
    <property type="match status" value="1"/>
</dbReference>
<keyword evidence="2" id="KW-0489">Methyltransferase</keyword>
<dbReference type="STRING" id="1069081.SAMN05660197_1178"/>
<dbReference type="AlphaFoldDB" id="A0A1W1WSU0"/>
<protein>
    <submittedName>
        <fullName evidence="2">Methyltransferase domain-containing protein</fullName>
    </submittedName>
</protein>
<dbReference type="EMBL" id="FWWZ01000001">
    <property type="protein sequence ID" value="SMC09371.1"/>
    <property type="molecule type" value="Genomic_DNA"/>
</dbReference>
<dbReference type="OrthoDB" id="9781225at2"/>
<dbReference type="Pfam" id="PF13649">
    <property type="entry name" value="Methyltransf_25"/>
    <property type="match status" value="1"/>
</dbReference>
<dbReference type="SUPFAM" id="SSF53335">
    <property type="entry name" value="S-adenosyl-L-methionine-dependent methyltransferases"/>
    <property type="match status" value="1"/>
</dbReference>
<evidence type="ECO:0000313" key="3">
    <source>
        <dbReference type="Proteomes" id="UP000192602"/>
    </source>
</evidence>
<dbReference type="RefSeq" id="WP_084275603.1">
    <property type="nucleotide sequence ID" value="NZ_AP026671.1"/>
</dbReference>
<dbReference type="GO" id="GO:0032259">
    <property type="term" value="P:methylation"/>
    <property type="evidence" value="ECO:0007669"/>
    <property type="project" value="UniProtKB-KW"/>
</dbReference>
<dbReference type="Gene3D" id="3.40.50.150">
    <property type="entry name" value="Vaccinia Virus protein VP39"/>
    <property type="match status" value="1"/>
</dbReference>
<sequence length="225" mass="25754">MGLDLYGKIEPLLGFEEEKQKLYEVFLDKLSELGIKNFLDIGCGSGAFMQLAKNAGFEPEGIDVSRVMVERAKKAGLQVYHGDICQLDRKYEAATAVFDVINYLDKEELAKFFVCVKNLLKKGGYFICDMNTLYGFEEIAQGSLIIDNDEQFVAIDAEFADNRLITKIYLFEKRDSCYKKEAEEIVQYYHEMGFLKKLGLELIDIDFISLYGEEADKVLMTWKGK</sequence>